<evidence type="ECO:0000313" key="3">
    <source>
        <dbReference type="Proteomes" id="UP000485058"/>
    </source>
</evidence>
<dbReference type="InterPro" id="IPR000782">
    <property type="entry name" value="FAS1_domain"/>
</dbReference>
<protein>
    <submittedName>
        <fullName evidence="2">Fasciclin domain</fullName>
    </submittedName>
</protein>
<dbReference type="AlphaFoldDB" id="A0A699ZBI3"/>
<reference evidence="2 3" key="1">
    <citation type="submission" date="2020-02" db="EMBL/GenBank/DDBJ databases">
        <title>Draft genome sequence of Haematococcus lacustris strain NIES-144.</title>
        <authorList>
            <person name="Morimoto D."/>
            <person name="Nakagawa S."/>
            <person name="Yoshida T."/>
            <person name="Sawayama S."/>
        </authorList>
    </citation>
    <scope>NUCLEOTIDE SEQUENCE [LARGE SCALE GENOMIC DNA]</scope>
    <source>
        <strain evidence="2 3">NIES-144</strain>
    </source>
</reference>
<comment type="caution">
    <text evidence="2">The sequence shown here is derived from an EMBL/GenBank/DDBJ whole genome shotgun (WGS) entry which is preliminary data.</text>
</comment>
<dbReference type="Gene3D" id="2.30.180.10">
    <property type="entry name" value="FAS1 domain"/>
    <property type="match status" value="1"/>
</dbReference>
<gene>
    <name evidence="2" type="ORF">HaLaN_13040</name>
</gene>
<keyword evidence="3" id="KW-1185">Reference proteome</keyword>
<dbReference type="InterPro" id="IPR036378">
    <property type="entry name" value="FAS1_dom_sf"/>
</dbReference>
<dbReference type="Pfam" id="PF02469">
    <property type="entry name" value="Fasciclin"/>
    <property type="match status" value="1"/>
</dbReference>
<dbReference type="Proteomes" id="UP000485058">
    <property type="component" value="Unassembled WGS sequence"/>
</dbReference>
<evidence type="ECO:0000313" key="2">
    <source>
        <dbReference type="EMBL" id="GFH16596.1"/>
    </source>
</evidence>
<organism evidence="2 3">
    <name type="scientific">Haematococcus lacustris</name>
    <name type="common">Green alga</name>
    <name type="synonym">Haematococcus pluvialis</name>
    <dbReference type="NCBI Taxonomy" id="44745"/>
    <lineage>
        <taxon>Eukaryota</taxon>
        <taxon>Viridiplantae</taxon>
        <taxon>Chlorophyta</taxon>
        <taxon>core chlorophytes</taxon>
        <taxon>Chlorophyceae</taxon>
        <taxon>CS clade</taxon>
        <taxon>Chlamydomonadales</taxon>
        <taxon>Haematococcaceae</taxon>
        <taxon>Haematococcus</taxon>
    </lineage>
</organism>
<dbReference type="PROSITE" id="PS50213">
    <property type="entry name" value="FAS1"/>
    <property type="match status" value="1"/>
</dbReference>
<sequence length="170" mass="17911">MQPRLASWPCGALLKANETGTAGGPNSTPTKHGNNTWVKNSNSTNNAVSLAIGFLTVFKIQLNNATIFAPTDKALRALSMRLKVSVANILLKAPYLNSSLASLKYHASYKAAAGDGCVVVVHAWQGHLTKPGGTNLLVVDGKSSSAVLVGRSNIQWNGNVVHLVDKVLLP</sequence>
<dbReference type="SUPFAM" id="SSF82153">
    <property type="entry name" value="FAS1 domain"/>
    <property type="match status" value="1"/>
</dbReference>
<accession>A0A699ZBI3</accession>
<dbReference type="EMBL" id="BLLF01001020">
    <property type="protein sequence ID" value="GFH16596.1"/>
    <property type="molecule type" value="Genomic_DNA"/>
</dbReference>
<evidence type="ECO:0000259" key="1">
    <source>
        <dbReference type="PROSITE" id="PS50213"/>
    </source>
</evidence>
<proteinExistence type="predicted"/>
<name>A0A699ZBI3_HAELA</name>
<feature type="domain" description="FAS1" evidence="1">
    <location>
        <begin position="32"/>
        <end position="168"/>
    </location>
</feature>